<dbReference type="PROSITE" id="PS50850">
    <property type="entry name" value="MFS"/>
    <property type="match status" value="1"/>
</dbReference>
<dbReference type="PANTHER" id="PTHR23513:SF6">
    <property type="entry name" value="MAJOR FACILITATOR SUPERFAMILY ASSOCIATED DOMAIN-CONTAINING PROTEIN"/>
    <property type="match status" value="1"/>
</dbReference>
<feature type="transmembrane region" description="Helical" evidence="8">
    <location>
        <begin position="311"/>
        <end position="331"/>
    </location>
</feature>
<dbReference type="InterPro" id="IPR036259">
    <property type="entry name" value="MFS_trans_sf"/>
</dbReference>
<keyword evidence="5 8" id="KW-1133">Transmembrane helix</keyword>
<comment type="subcellular location">
    <subcellularLocation>
        <location evidence="1">Cell membrane</location>
        <topology evidence="1">Multi-pass membrane protein</topology>
    </subcellularLocation>
</comment>
<evidence type="ECO:0000256" key="5">
    <source>
        <dbReference type="ARBA" id="ARBA00022989"/>
    </source>
</evidence>
<dbReference type="Proteomes" id="UP000643165">
    <property type="component" value="Unassembled WGS sequence"/>
</dbReference>
<feature type="transmembrane region" description="Helical" evidence="8">
    <location>
        <begin position="276"/>
        <end position="299"/>
    </location>
</feature>
<feature type="transmembrane region" description="Helical" evidence="8">
    <location>
        <begin position="337"/>
        <end position="359"/>
    </location>
</feature>
<keyword evidence="6 8" id="KW-0472">Membrane</keyword>
<feature type="transmembrane region" description="Helical" evidence="8">
    <location>
        <begin position="380"/>
        <end position="399"/>
    </location>
</feature>
<evidence type="ECO:0000259" key="9">
    <source>
        <dbReference type="PROSITE" id="PS50850"/>
    </source>
</evidence>
<dbReference type="PANTHER" id="PTHR23513">
    <property type="entry name" value="INTEGRAL MEMBRANE EFFLUX PROTEIN-RELATED"/>
    <property type="match status" value="1"/>
</dbReference>
<evidence type="ECO:0000256" key="3">
    <source>
        <dbReference type="ARBA" id="ARBA00022475"/>
    </source>
</evidence>
<dbReference type="InterPro" id="IPR010290">
    <property type="entry name" value="TM_effector"/>
</dbReference>
<evidence type="ECO:0000313" key="10">
    <source>
        <dbReference type="EMBL" id="GIJ24026.1"/>
    </source>
</evidence>
<evidence type="ECO:0000256" key="8">
    <source>
        <dbReference type="SAM" id="Phobius"/>
    </source>
</evidence>
<evidence type="ECO:0000256" key="6">
    <source>
        <dbReference type="ARBA" id="ARBA00023136"/>
    </source>
</evidence>
<organism evidence="10 11">
    <name type="scientific">Micromonospora lutea</name>
    <dbReference type="NCBI Taxonomy" id="419825"/>
    <lineage>
        <taxon>Bacteria</taxon>
        <taxon>Bacillati</taxon>
        <taxon>Actinomycetota</taxon>
        <taxon>Actinomycetes</taxon>
        <taxon>Micromonosporales</taxon>
        <taxon>Micromonosporaceae</taxon>
        <taxon>Micromonospora</taxon>
    </lineage>
</organism>
<feature type="domain" description="Major facilitator superfamily (MFS) profile" evidence="9">
    <location>
        <begin position="245"/>
        <end position="451"/>
    </location>
</feature>
<feature type="compositionally biased region" description="Low complexity" evidence="7">
    <location>
        <begin position="431"/>
        <end position="440"/>
    </location>
</feature>
<keyword evidence="11" id="KW-1185">Reference proteome</keyword>
<keyword evidence="2" id="KW-0813">Transport</keyword>
<evidence type="ECO:0000256" key="4">
    <source>
        <dbReference type="ARBA" id="ARBA00022692"/>
    </source>
</evidence>
<comment type="caution">
    <text evidence="10">The sequence shown here is derived from an EMBL/GenBank/DDBJ whole genome shotgun (WGS) entry which is preliminary data.</text>
</comment>
<feature type="transmembrane region" description="Helical" evidence="8">
    <location>
        <begin position="74"/>
        <end position="91"/>
    </location>
</feature>
<sequence>MSQDRGADSLLSDPPSPDRPPEVAASLWRHPDFLRLWGAQTIAMLGSRVTELALPLTAILLLDAGPTSLGLLNVAEYLPFTLVTLFAGVLADRYRRRGLLIGANVGRALILAVVPLLALTDQLSMTALYVVAFLVGVLTSQFDVAYQAYVPVLVSRAQLVEANSKLQSTRSIAETGGKGFSGVLIQVFTAPGAIIVDCLTYLISAASLLAIKTREPRRPATSRESRSVWSEIGEGLRATLGHRILRAVLLQAAWFNLFHDVVLVLFPLYGLKDLELSPALLGFIIASASVGAFGGSLIAGGLARRLGIGPAMVAGVLTSALGLLALPLAAGPPTVQLLLLGAGYVISGVGITIFNIHSVALRQAIIPNRLLGRVSGTYRFVAWAVIPVGGLLAGVLANVLTARGALLIAGIGLIVGAVVFAFTPAGRIAEAPEGPEAEMPTNLKRSGDPMQ</sequence>
<keyword evidence="4 8" id="KW-0812">Transmembrane</keyword>
<feature type="transmembrane region" description="Helical" evidence="8">
    <location>
        <begin position="405"/>
        <end position="423"/>
    </location>
</feature>
<evidence type="ECO:0000313" key="11">
    <source>
        <dbReference type="Proteomes" id="UP000643165"/>
    </source>
</evidence>
<name>A0ABQ4J1F6_9ACTN</name>
<reference evidence="10 11" key="1">
    <citation type="submission" date="2021-01" db="EMBL/GenBank/DDBJ databases">
        <title>Whole genome shotgun sequence of Verrucosispora lutea NBRC 106530.</title>
        <authorList>
            <person name="Komaki H."/>
            <person name="Tamura T."/>
        </authorList>
    </citation>
    <scope>NUCLEOTIDE SEQUENCE [LARGE SCALE GENOMIC DNA]</scope>
    <source>
        <strain evidence="10 11">NBRC 106530</strain>
    </source>
</reference>
<dbReference type="EMBL" id="BOPB01000029">
    <property type="protein sequence ID" value="GIJ24026.1"/>
    <property type="molecule type" value="Genomic_DNA"/>
</dbReference>
<feature type="region of interest" description="Disordered" evidence="7">
    <location>
        <begin position="1"/>
        <end position="23"/>
    </location>
</feature>
<dbReference type="CDD" id="cd06173">
    <property type="entry name" value="MFS_MefA_like"/>
    <property type="match status" value="1"/>
</dbReference>
<feature type="transmembrane region" description="Helical" evidence="8">
    <location>
        <begin position="98"/>
        <end position="120"/>
    </location>
</feature>
<dbReference type="Gene3D" id="1.20.1250.20">
    <property type="entry name" value="MFS general substrate transporter like domains"/>
    <property type="match status" value="1"/>
</dbReference>
<feature type="transmembrane region" description="Helical" evidence="8">
    <location>
        <begin position="247"/>
        <end position="270"/>
    </location>
</feature>
<dbReference type="Pfam" id="PF05977">
    <property type="entry name" value="MFS_3"/>
    <property type="match status" value="1"/>
</dbReference>
<gene>
    <name evidence="10" type="ORF">Vlu01_46500</name>
</gene>
<feature type="region of interest" description="Disordered" evidence="7">
    <location>
        <begin position="431"/>
        <end position="451"/>
    </location>
</feature>
<evidence type="ECO:0000256" key="2">
    <source>
        <dbReference type="ARBA" id="ARBA00022448"/>
    </source>
</evidence>
<dbReference type="InterPro" id="IPR020846">
    <property type="entry name" value="MFS_dom"/>
</dbReference>
<proteinExistence type="predicted"/>
<evidence type="ECO:0000256" key="7">
    <source>
        <dbReference type="SAM" id="MobiDB-lite"/>
    </source>
</evidence>
<dbReference type="SUPFAM" id="SSF103473">
    <property type="entry name" value="MFS general substrate transporter"/>
    <property type="match status" value="1"/>
</dbReference>
<evidence type="ECO:0000256" key="1">
    <source>
        <dbReference type="ARBA" id="ARBA00004651"/>
    </source>
</evidence>
<keyword evidence="3" id="KW-1003">Cell membrane</keyword>
<accession>A0ABQ4J1F6</accession>
<protein>
    <submittedName>
        <fullName evidence="10">MFS transporter</fullName>
    </submittedName>
</protein>
<dbReference type="RefSeq" id="WP_204003205.1">
    <property type="nucleotide sequence ID" value="NZ_BOPB01000029.1"/>
</dbReference>